<dbReference type="Pfam" id="PF20179">
    <property type="entry name" value="MSS51_C"/>
    <property type="match status" value="1"/>
</dbReference>
<name>A0A564YU64_HYMDI</name>
<sequence>MKNIEEEFTIESDTRSYTHCSLCNSRTPSDKSVKCPRCNAVVYCSDSCRFEDFFNSRSPEHSHRIWCRFMKLFMDLPVHLCDFPFCYAGRSTNEGFSRSELHKFLQSNGVDNTGLWKYLLSTPGYGPGDDLYFWRGLMYGVRPGELNQGADASSDAYLRAYVIPECAEAMSTRRCSNEDSGNLFNVNLQSWSDFYNFVKIPYPLPLAFISHWPLTMYHILKIFSDRDQQAVQGIREKKSLLIHLLGVEKELDLLPVFKELDNLISPVIERISIKMIGPNISPRASYKTWLLTSRISVFVWRGVYHDFMRTHRENPDIAIGFNVGFIAYPTWKQTLELIKYLNLPAFFTDSCPYSCMWNLKTLQSLGLCSEFDINNAERSLSLVRMNPFRSPLRIQDEGTCWPKFS</sequence>
<dbReference type="PANTHER" id="PTHR47570:SF2">
    <property type="entry name" value="MYND-TYPE DOMAIN-CONTAINING PROTEIN"/>
    <property type="match status" value="1"/>
</dbReference>
<gene>
    <name evidence="6" type="ORF">WMSIL1_LOCUS9619</name>
</gene>
<dbReference type="InterPro" id="IPR046824">
    <property type="entry name" value="Mss51-like_C"/>
</dbReference>
<evidence type="ECO:0000259" key="5">
    <source>
        <dbReference type="PROSITE" id="PS50865"/>
    </source>
</evidence>
<feature type="domain" description="MYND-type" evidence="5">
    <location>
        <begin position="20"/>
        <end position="67"/>
    </location>
</feature>
<evidence type="ECO:0000256" key="1">
    <source>
        <dbReference type="ARBA" id="ARBA00022723"/>
    </source>
</evidence>
<keyword evidence="2 4" id="KW-0863">Zinc-finger</keyword>
<dbReference type="EMBL" id="CABIJS010000399">
    <property type="protein sequence ID" value="VUZ50827.1"/>
    <property type="molecule type" value="Genomic_DNA"/>
</dbReference>
<organism evidence="6 7">
    <name type="scientific">Hymenolepis diminuta</name>
    <name type="common">Rat tapeworm</name>
    <dbReference type="NCBI Taxonomy" id="6216"/>
    <lineage>
        <taxon>Eukaryota</taxon>
        <taxon>Metazoa</taxon>
        <taxon>Spiralia</taxon>
        <taxon>Lophotrochozoa</taxon>
        <taxon>Platyhelminthes</taxon>
        <taxon>Cestoda</taxon>
        <taxon>Eucestoda</taxon>
        <taxon>Cyclophyllidea</taxon>
        <taxon>Hymenolepididae</taxon>
        <taxon>Hymenolepis</taxon>
    </lineage>
</organism>
<protein>
    <recommendedName>
        <fullName evidence="5">MYND-type domain-containing protein</fullName>
    </recommendedName>
</protein>
<evidence type="ECO:0000256" key="2">
    <source>
        <dbReference type="ARBA" id="ARBA00022771"/>
    </source>
</evidence>
<dbReference type="AlphaFoldDB" id="A0A564YU64"/>
<keyword evidence="7" id="KW-1185">Reference proteome</keyword>
<feature type="non-terminal residue" evidence="6">
    <location>
        <position position="405"/>
    </location>
</feature>
<accession>A0A564YU64</accession>
<reference evidence="6 7" key="1">
    <citation type="submission" date="2019-07" db="EMBL/GenBank/DDBJ databases">
        <authorList>
            <person name="Jastrzebski P J."/>
            <person name="Paukszto L."/>
            <person name="Jastrzebski P J."/>
        </authorList>
    </citation>
    <scope>NUCLEOTIDE SEQUENCE [LARGE SCALE GENOMIC DNA]</scope>
    <source>
        <strain evidence="6 7">WMS-il1</strain>
    </source>
</reference>
<evidence type="ECO:0000313" key="6">
    <source>
        <dbReference type="EMBL" id="VUZ50827.1"/>
    </source>
</evidence>
<keyword evidence="1" id="KW-0479">Metal-binding</keyword>
<dbReference type="GO" id="GO:0008270">
    <property type="term" value="F:zinc ion binding"/>
    <property type="evidence" value="ECO:0007669"/>
    <property type="project" value="UniProtKB-KW"/>
</dbReference>
<proteinExistence type="predicted"/>
<dbReference type="PANTHER" id="PTHR47570">
    <property type="entry name" value="ZINC ION BINDING PROTEIN"/>
    <property type="match status" value="1"/>
</dbReference>
<dbReference type="Proteomes" id="UP000321570">
    <property type="component" value="Unassembled WGS sequence"/>
</dbReference>
<evidence type="ECO:0000256" key="3">
    <source>
        <dbReference type="ARBA" id="ARBA00022833"/>
    </source>
</evidence>
<dbReference type="PROSITE" id="PS50865">
    <property type="entry name" value="ZF_MYND_2"/>
    <property type="match status" value="1"/>
</dbReference>
<dbReference type="InterPro" id="IPR002893">
    <property type="entry name" value="Znf_MYND"/>
</dbReference>
<keyword evidence="3" id="KW-0862">Zinc</keyword>
<evidence type="ECO:0000256" key="4">
    <source>
        <dbReference type="PROSITE-ProRule" id="PRU00134"/>
    </source>
</evidence>
<evidence type="ECO:0000313" key="7">
    <source>
        <dbReference type="Proteomes" id="UP000321570"/>
    </source>
</evidence>
<dbReference type="SUPFAM" id="SSF144232">
    <property type="entry name" value="HIT/MYND zinc finger-like"/>
    <property type="match status" value="1"/>
</dbReference>